<proteinExistence type="predicted"/>
<evidence type="ECO:0000313" key="4">
    <source>
        <dbReference type="EMBL" id="GCB29580.1"/>
    </source>
</evidence>
<keyword evidence="2" id="KW-0732">Signal</keyword>
<dbReference type="Pfam" id="PF00395">
    <property type="entry name" value="SLH"/>
    <property type="match status" value="2"/>
</dbReference>
<name>A0A401LDG0_9FIRM</name>
<dbReference type="Proteomes" id="UP000287361">
    <property type="component" value="Unassembled WGS sequence"/>
</dbReference>
<gene>
    <name evidence="4" type="ORF">KGMB03357_12410</name>
</gene>
<evidence type="ECO:0000259" key="3">
    <source>
        <dbReference type="PROSITE" id="PS51272"/>
    </source>
</evidence>
<sequence>MNRKHPLLLALSAAMVMGTSAPAFAAEATDAATREDVISLLWQQEGAPVINYALPFTDVADTAADAVRWAAEAKIVSGYGNGKFEPNQKITREQLAAIFYRYAAYKGYDVSVGENTNILSFADASDITPYAIPAIQWAYGSGVFLGTEEYVLPSAAVAEAEVTTMLKKVTVPPAATVVAEIPEESISLVYKGNENFVLTSKDVQEQFQLNCLVDGSYAPTLTLADLNNDGKDEIYVIFTVGAGSGFHVEGIVAYDKETLEEYFVPDPREIAEPLITEKDGTYQLSTKEGVHTFTDLGSYGKLVFSDMVTYRIVENTLTATLLLQTAPDTACGELQLTYQPVEGGFILKEASYLPSK</sequence>
<dbReference type="AlphaFoldDB" id="A0A401LDG0"/>
<keyword evidence="5" id="KW-1185">Reference proteome</keyword>
<organism evidence="4 5">
    <name type="scientific">Anaerotignum faecicola</name>
    <dbReference type="NCBI Taxonomy" id="2358141"/>
    <lineage>
        <taxon>Bacteria</taxon>
        <taxon>Bacillati</taxon>
        <taxon>Bacillota</taxon>
        <taxon>Clostridia</taxon>
        <taxon>Lachnospirales</taxon>
        <taxon>Anaerotignaceae</taxon>
        <taxon>Anaerotignum</taxon>
    </lineage>
</organism>
<dbReference type="InterPro" id="IPR001119">
    <property type="entry name" value="SLH_dom"/>
</dbReference>
<feature type="domain" description="SLH" evidence="3">
    <location>
        <begin position="50"/>
        <end position="113"/>
    </location>
</feature>
<keyword evidence="1" id="KW-0677">Repeat</keyword>
<reference evidence="4 5" key="1">
    <citation type="submission" date="2018-10" db="EMBL/GenBank/DDBJ databases">
        <title>Draft Genome Sequence of Anaerotignum sp. KCTC 15736.</title>
        <authorList>
            <person name="Choi S.H."/>
            <person name="Kim J.S."/>
            <person name="Kang S.W."/>
            <person name="Lee J.S."/>
            <person name="Park S.H."/>
        </authorList>
    </citation>
    <scope>NUCLEOTIDE SEQUENCE [LARGE SCALE GENOMIC DNA]</scope>
    <source>
        <strain evidence="4 5">KCTC 15736</strain>
    </source>
</reference>
<evidence type="ECO:0000256" key="1">
    <source>
        <dbReference type="ARBA" id="ARBA00022737"/>
    </source>
</evidence>
<accession>A0A401LDG0</accession>
<evidence type="ECO:0000256" key="2">
    <source>
        <dbReference type="SAM" id="SignalP"/>
    </source>
</evidence>
<dbReference type="PROSITE" id="PS51272">
    <property type="entry name" value="SLH"/>
    <property type="match status" value="1"/>
</dbReference>
<feature type="chain" id="PRO_5019216008" description="SLH domain-containing protein" evidence="2">
    <location>
        <begin position="26"/>
        <end position="356"/>
    </location>
</feature>
<protein>
    <recommendedName>
        <fullName evidence="3">SLH domain-containing protein</fullName>
    </recommendedName>
</protein>
<dbReference type="OrthoDB" id="9816455at2"/>
<feature type="signal peptide" evidence="2">
    <location>
        <begin position="1"/>
        <end position="25"/>
    </location>
</feature>
<dbReference type="EMBL" id="BHVZ01000002">
    <property type="protein sequence ID" value="GCB29580.1"/>
    <property type="molecule type" value="Genomic_DNA"/>
</dbReference>
<evidence type="ECO:0000313" key="5">
    <source>
        <dbReference type="Proteomes" id="UP000287361"/>
    </source>
</evidence>
<comment type="caution">
    <text evidence="4">The sequence shown here is derived from an EMBL/GenBank/DDBJ whole genome shotgun (WGS) entry which is preliminary data.</text>
</comment>